<dbReference type="PANTHER" id="PTHR43265">
    <property type="entry name" value="ESTERASE ESTD"/>
    <property type="match status" value="1"/>
</dbReference>
<feature type="non-terminal residue" evidence="1">
    <location>
        <position position="1"/>
    </location>
</feature>
<proteinExistence type="predicted"/>
<gene>
    <name evidence="1" type="ORF">ACFQ1S_27320</name>
</gene>
<name>A0ABW3MG30_9PSEU</name>
<dbReference type="EMBL" id="JBHTIS010001906">
    <property type="protein sequence ID" value="MFD1048982.1"/>
    <property type="molecule type" value="Genomic_DNA"/>
</dbReference>
<dbReference type="InterPro" id="IPR053145">
    <property type="entry name" value="AB_hydrolase_Est10"/>
</dbReference>
<reference evidence="2" key="1">
    <citation type="journal article" date="2019" name="Int. J. Syst. Evol. Microbiol.">
        <title>The Global Catalogue of Microorganisms (GCM) 10K type strain sequencing project: providing services to taxonomists for standard genome sequencing and annotation.</title>
        <authorList>
            <consortium name="The Broad Institute Genomics Platform"/>
            <consortium name="The Broad Institute Genome Sequencing Center for Infectious Disease"/>
            <person name="Wu L."/>
            <person name="Ma J."/>
        </authorList>
    </citation>
    <scope>NUCLEOTIDE SEQUENCE [LARGE SCALE GENOMIC DNA]</scope>
    <source>
        <strain evidence="2">JCM 31486</strain>
    </source>
</reference>
<evidence type="ECO:0008006" key="3">
    <source>
        <dbReference type="Google" id="ProtNLM"/>
    </source>
</evidence>
<keyword evidence="2" id="KW-1185">Reference proteome</keyword>
<evidence type="ECO:0000313" key="1">
    <source>
        <dbReference type="EMBL" id="MFD1048982.1"/>
    </source>
</evidence>
<accession>A0ABW3MG30</accession>
<evidence type="ECO:0000313" key="2">
    <source>
        <dbReference type="Proteomes" id="UP001597045"/>
    </source>
</evidence>
<sequence>GRDYQVTVADDLARWRAGLEHHPNVTIREYPADNHCFLPGSGPSTPVEYQQLNHVDRAVVEDIANWVGLINPA</sequence>
<dbReference type="PANTHER" id="PTHR43265:SF1">
    <property type="entry name" value="ESTERASE ESTD"/>
    <property type="match status" value="1"/>
</dbReference>
<dbReference type="Proteomes" id="UP001597045">
    <property type="component" value="Unassembled WGS sequence"/>
</dbReference>
<organism evidence="1 2">
    <name type="scientific">Kibdelosporangium lantanae</name>
    <dbReference type="NCBI Taxonomy" id="1497396"/>
    <lineage>
        <taxon>Bacteria</taxon>
        <taxon>Bacillati</taxon>
        <taxon>Actinomycetota</taxon>
        <taxon>Actinomycetes</taxon>
        <taxon>Pseudonocardiales</taxon>
        <taxon>Pseudonocardiaceae</taxon>
        <taxon>Kibdelosporangium</taxon>
    </lineage>
</organism>
<comment type="caution">
    <text evidence="1">The sequence shown here is derived from an EMBL/GenBank/DDBJ whole genome shotgun (WGS) entry which is preliminary data.</text>
</comment>
<protein>
    <recommendedName>
        <fullName evidence="3">Dienelactone hydrolase domain-containing protein</fullName>
    </recommendedName>
</protein>